<sequence length="96" mass="11077">MQECEVEQIMTHCNMKSSSSEIKTLAWIDSAVFTRWLRGCDTKINVTDTKVVLFNYNCPAHPILESIRNIELVVLSKNIISMSKLLYEGKIQHPRH</sequence>
<gene>
    <name evidence="1" type="ORF">PR048_032012</name>
</gene>
<evidence type="ECO:0000313" key="2">
    <source>
        <dbReference type="Proteomes" id="UP001159363"/>
    </source>
</evidence>
<protein>
    <submittedName>
        <fullName evidence="1">Uncharacterized protein</fullName>
    </submittedName>
</protein>
<organism evidence="1 2">
    <name type="scientific">Dryococelus australis</name>
    <dbReference type="NCBI Taxonomy" id="614101"/>
    <lineage>
        <taxon>Eukaryota</taxon>
        <taxon>Metazoa</taxon>
        <taxon>Ecdysozoa</taxon>
        <taxon>Arthropoda</taxon>
        <taxon>Hexapoda</taxon>
        <taxon>Insecta</taxon>
        <taxon>Pterygota</taxon>
        <taxon>Neoptera</taxon>
        <taxon>Polyneoptera</taxon>
        <taxon>Phasmatodea</taxon>
        <taxon>Verophasmatodea</taxon>
        <taxon>Anareolatae</taxon>
        <taxon>Phasmatidae</taxon>
        <taxon>Eurycanthinae</taxon>
        <taxon>Dryococelus</taxon>
    </lineage>
</organism>
<reference evidence="1 2" key="1">
    <citation type="submission" date="2023-02" db="EMBL/GenBank/DDBJ databases">
        <title>LHISI_Scaffold_Assembly.</title>
        <authorList>
            <person name="Stuart O.P."/>
            <person name="Cleave R."/>
            <person name="Magrath M.J.L."/>
            <person name="Mikheyev A.S."/>
        </authorList>
    </citation>
    <scope>NUCLEOTIDE SEQUENCE [LARGE SCALE GENOMIC DNA]</scope>
    <source>
        <strain evidence="1">Daus_M_001</strain>
        <tissue evidence="1">Leg muscle</tissue>
    </source>
</reference>
<dbReference type="Proteomes" id="UP001159363">
    <property type="component" value="Chromosome 14"/>
</dbReference>
<dbReference type="EMBL" id="JARBHB010000015">
    <property type="protein sequence ID" value="KAJ8868203.1"/>
    <property type="molecule type" value="Genomic_DNA"/>
</dbReference>
<keyword evidence="2" id="KW-1185">Reference proteome</keyword>
<accession>A0ABQ9G7G8</accession>
<name>A0ABQ9G7G8_9NEOP</name>
<comment type="caution">
    <text evidence="1">The sequence shown here is derived from an EMBL/GenBank/DDBJ whole genome shotgun (WGS) entry which is preliminary data.</text>
</comment>
<evidence type="ECO:0000313" key="1">
    <source>
        <dbReference type="EMBL" id="KAJ8868203.1"/>
    </source>
</evidence>
<proteinExistence type="predicted"/>